<gene>
    <name evidence="4" type="ORF">CYCCA115_LOCUS7768</name>
</gene>
<accession>A0AAD2CYG9</accession>
<keyword evidence="1" id="KW-0479">Metal-binding</keyword>
<dbReference type="AlphaFoldDB" id="A0AAD2CYG9"/>
<reference evidence="4" key="1">
    <citation type="submission" date="2023-08" db="EMBL/GenBank/DDBJ databases">
        <authorList>
            <person name="Audoor S."/>
            <person name="Bilcke G."/>
        </authorList>
    </citation>
    <scope>NUCLEOTIDE SEQUENCE</scope>
</reference>
<dbReference type="GO" id="GO:0016491">
    <property type="term" value="F:oxidoreductase activity"/>
    <property type="evidence" value="ECO:0007669"/>
    <property type="project" value="UniProtKB-KW"/>
</dbReference>
<dbReference type="PROSITE" id="PS51471">
    <property type="entry name" value="FE2OG_OXY"/>
    <property type="match status" value="1"/>
</dbReference>
<feature type="domain" description="Fe2OG dioxygenase" evidence="3">
    <location>
        <begin position="132"/>
        <end position="286"/>
    </location>
</feature>
<keyword evidence="1" id="KW-0560">Oxidoreductase</keyword>
<feature type="compositionally biased region" description="Basic and acidic residues" evidence="2">
    <location>
        <begin position="314"/>
        <end position="324"/>
    </location>
</feature>
<evidence type="ECO:0000313" key="4">
    <source>
        <dbReference type="EMBL" id="CAJ1942080.1"/>
    </source>
</evidence>
<keyword evidence="5" id="KW-1185">Reference proteome</keyword>
<comment type="caution">
    <text evidence="4">The sequence shown here is derived from an EMBL/GenBank/DDBJ whole genome shotgun (WGS) entry which is preliminary data.</text>
</comment>
<evidence type="ECO:0000259" key="3">
    <source>
        <dbReference type="PROSITE" id="PS51471"/>
    </source>
</evidence>
<evidence type="ECO:0000256" key="2">
    <source>
        <dbReference type="SAM" id="MobiDB-lite"/>
    </source>
</evidence>
<proteinExistence type="inferred from homology"/>
<dbReference type="Proteomes" id="UP001295423">
    <property type="component" value="Unassembled WGS sequence"/>
</dbReference>
<feature type="region of interest" description="Disordered" evidence="2">
    <location>
        <begin position="217"/>
        <end position="241"/>
    </location>
</feature>
<keyword evidence="1" id="KW-0408">Iron</keyword>
<dbReference type="GO" id="GO:0046872">
    <property type="term" value="F:metal ion binding"/>
    <property type="evidence" value="ECO:0007669"/>
    <property type="project" value="UniProtKB-KW"/>
</dbReference>
<dbReference type="EMBL" id="CAKOGP040001112">
    <property type="protein sequence ID" value="CAJ1942080.1"/>
    <property type="molecule type" value="Genomic_DNA"/>
</dbReference>
<protein>
    <recommendedName>
        <fullName evidence="3">Fe2OG dioxygenase domain-containing protein</fullName>
    </recommendedName>
</protein>
<feature type="region of interest" description="Disordered" evidence="2">
    <location>
        <begin position="301"/>
        <end position="324"/>
    </location>
</feature>
<name>A0AAD2CYG9_9STRA</name>
<evidence type="ECO:0000256" key="1">
    <source>
        <dbReference type="RuleBase" id="RU003682"/>
    </source>
</evidence>
<comment type="similarity">
    <text evidence="1">Belongs to the iron/ascorbate-dependent oxidoreductase family.</text>
</comment>
<organism evidence="4 5">
    <name type="scientific">Cylindrotheca closterium</name>
    <dbReference type="NCBI Taxonomy" id="2856"/>
    <lineage>
        <taxon>Eukaryota</taxon>
        <taxon>Sar</taxon>
        <taxon>Stramenopiles</taxon>
        <taxon>Ochrophyta</taxon>
        <taxon>Bacillariophyta</taxon>
        <taxon>Bacillariophyceae</taxon>
        <taxon>Bacillariophycidae</taxon>
        <taxon>Bacillariales</taxon>
        <taxon>Bacillariaceae</taxon>
        <taxon>Cylindrotheca</taxon>
    </lineage>
</organism>
<dbReference type="InterPro" id="IPR005123">
    <property type="entry name" value="Oxoglu/Fe-dep_dioxygenase_dom"/>
</dbReference>
<sequence>MNFEKYPWLVDLSSPEAVAAIEKAQQSFQQTGAAIFPNFLSGLALQECIQDARAQESTAFTTDDVHTAYLRPINENTDPLSVENLEMRTQVASIAYDELPPNSILGSVYEHPLLRKLVSKIVGKDTIYLSDDSLGCCSINVFRAGYHHSFHFDESEFSTTLMLQESEIPGTGLFQYTKPLRDSPDDLALTSVANAIHAYANDAVTTKSRLLLEASSAKEQTISDNNNNNDDDDDDKSNSSSFAPSLHTLDFAPGTLSIFAGSKSLHRVTRVKGKRSRLVAVFTFASQPGFQNTSTIQNMFWGRSSSRTRPRRGGQKEAEEKQQK</sequence>
<evidence type="ECO:0000313" key="5">
    <source>
        <dbReference type="Proteomes" id="UP001295423"/>
    </source>
</evidence>